<keyword evidence="2" id="KW-1185">Reference proteome</keyword>
<dbReference type="EMBL" id="BPLR01019718">
    <property type="protein sequence ID" value="GIX71083.1"/>
    <property type="molecule type" value="Genomic_DNA"/>
</dbReference>
<organism evidence="1 2">
    <name type="scientific">Caerostris extrusa</name>
    <name type="common">Bark spider</name>
    <name type="synonym">Caerostris bankana</name>
    <dbReference type="NCBI Taxonomy" id="172846"/>
    <lineage>
        <taxon>Eukaryota</taxon>
        <taxon>Metazoa</taxon>
        <taxon>Ecdysozoa</taxon>
        <taxon>Arthropoda</taxon>
        <taxon>Chelicerata</taxon>
        <taxon>Arachnida</taxon>
        <taxon>Araneae</taxon>
        <taxon>Araneomorphae</taxon>
        <taxon>Entelegynae</taxon>
        <taxon>Araneoidea</taxon>
        <taxon>Araneidae</taxon>
        <taxon>Caerostris</taxon>
    </lineage>
</organism>
<accession>A0AAV4MF81</accession>
<dbReference type="AlphaFoldDB" id="A0AAV4MF81"/>
<protein>
    <submittedName>
        <fullName evidence="1">Uncharacterized protein</fullName>
    </submittedName>
</protein>
<reference evidence="1 2" key="1">
    <citation type="submission" date="2021-06" db="EMBL/GenBank/DDBJ databases">
        <title>Caerostris extrusa draft genome.</title>
        <authorList>
            <person name="Kono N."/>
            <person name="Arakawa K."/>
        </authorList>
    </citation>
    <scope>NUCLEOTIDE SEQUENCE [LARGE SCALE GENOMIC DNA]</scope>
</reference>
<evidence type="ECO:0000313" key="1">
    <source>
        <dbReference type="EMBL" id="GIX71083.1"/>
    </source>
</evidence>
<proteinExistence type="predicted"/>
<dbReference type="Proteomes" id="UP001054945">
    <property type="component" value="Unassembled WGS sequence"/>
</dbReference>
<sequence length="100" mass="11672">MSSADRNPYKTGRKFKIKTMQINRRCGESQNSVIQSESIVKALRDGICKLNGRYFTRKKKWTRQIKGREKQNCIVQSNSVFGKTSREEVDLYLFFICSDP</sequence>
<evidence type="ECO:0000313" key="2">
    <source>
        <dbReference type="Proteomes" id="UP001054945"/>
    </source>
</evidence>
<name>A0AAV4MF81_CAEEX</name>
<comment type="caution">
    <text evidence="1">The sequence shown here is derived from an EMBL/GenBank/DDBJ whole genome shotgun (WGS) entry which is preliminary data.</text>
</comment>
<gene>
    <name evidence="1" type="ORF">CEXT_627461</name>
</gene>